<evidence type="ECO:0000313" key="1">
    <source>
        <dbReference type="EMBL" id="BDS12722.1"/>
    </source>
</evidence>
<dbReference type="Proteomes" id="UP001060919">
    <property type="component" value="Chromosome"/>
</dbReference>
<evidence type="ECO:0000313" key="2">
    <source>
        <dbReference type="Proteomes" id="UP001060919"/>
    </source>
</evidence>
<organism evidence="1 2">
    <name type="scientific">Aureispira anguillae</name>
    <dbReference type="NCBI Taxonomy" id="2864201"/>
    <lineage>
        <taxon>Bacteria</taxon>
        <taxon>Pseudomonadati</taxon>
        <taxon>Bacteroidota</taxon>
        <taxon>Saprospiria</taxon>
        <taxon>Saprospirales</taxon>
        <taxon>Saprospiraceae</taxon>
        <taxon>Aureispira</taxon>
    </lineage>
</organism>
<name>A0A915YGH4_9BACT</name>
<protein>
    <submittedName>
        <fullName evidence="1">Uncharacterized protein</fullName>
    </submittedName>
</protein>
<proteinExistence type="predicted"/>
<keyword evidence="2" id="KW-1185">Reference proteome</keyword>
<gene>
    <name evidence="1" type="ORF">AsAng_0034470</name>
</gene>
<reference evidence="1" key="1">
    <citation type="submission" date="2022-09" db="EMBL/GenBank/DDBJ databases">
        <title>Aureispira anguillicida sp. nov., isolated from Leptocephalus of Japanese eel Anguilla japonica.</title>
        <authorList>
            <person name="Yuasa K."/>
            <person name="Mekata T."/>
            <person name="Ikunari K."/>
        </authorList>
    </citation>
    <scope>NUCLEOTIDE SEQUENCE</scope>
    <source>
        <strain evidence="1">EL160426</strain>
    </source>
</reference>
<dbReference type="RefSeq" id="WP_264788080.1">
    <property type="nucleotide sequence ID" value="NZ_AP026867.1"/>
</dbReference>
<dbReference type="AlphaFoldDB" id="A0A915YGH4"/>
<sequence>MKEFIDNGKLLSNFYNYRIVGCPNCSKPIDFNDLKLICTHCGYNKKFKLMDPCSGLNSITVEVENFLKIACCGNILWAINLEHLTFLERYVEADLRTRTPNINRSLVSRLPQWIKDRKNRKEVLKCIVKLRKSLVDNNYESK</sequence>
<dbReference type="EMBL" id="AP026867">
    <property type="protein sequence ID" value="BDS12722.1"/>
    <property type="molecule type" value="Genomic_DNA"/>
</dbReference>
<accession>A0A915YGH4</accession>
<dbReference type="KEGG" id="aup:AsAng_0034470"/>